<feature type="compositionally biased region" description="Polar residues" evidence="1">
    <location>
        <begin position="1"/>
        <end position="11"/>
    </location>
</feature>
<name>A0AAV4SRH3_9ARAC</name>
<organism evidence="2 3">
    <name type="scientific">Caerostris darwini</name>
    <dbReference type="NCBI Taxonomy" id="1538125"/>
    <lineage>
        <taxon>Eukaryota</taxon>
        <taxon>Metazoa</taxon>
        <taxon>Ecdysozoa</taxon>
        <taxon>Arthropoda</taxon>
        <taxon>Chelicerata</taxon>
        <taxon>Arachnida</taxon>
        <taxon>Araneae</taxon>
        <taxon>Araneomorphae</taxon>
        <taxon>Entelegynae</taxon>
        <taxon>Araneoidea</taxon>
        <taxon>Araneidae</taxon>
        <taxon>Caerostris</taxon>
    </lineage>
</organism>
<dbReference type="Proteomes" id="UP001054837">
    <property type="component" value="Unassembled WGS sequence"/>
</dbReference>
<sequence length="103" mass="11841">MPPDGSVQQRNPFEPTNPDAPPERQEKRPNPSLERANALTSEAFTLMSAFLHLERRGFVSDGVAACKRWMDLCSCGSHLTKIDSRRDGWEQEEYKTLLRNYLF</sequence>
<dbReference type="EMBL" id="BPLQ01008142">
    <property type="protein sequence ID" value="GIY35142.1"/>
    <property type="molecule type" value="Genomic_DNA"/>
</dbReference>
<proteinExistence type="predicted"/>
<evidence type="ECO:0000313" key="3">
    <source>
        <dbReference type="Proteomes" id="UP001054837"/>
    </source>
</evidence>
<evidence type="ECO:0000256" key="1">
    <source>
        <dbReference type="SAM" id="MobiDB-lite"/>
    </source>
</evidence>
<reference evidence="2 3" key="1">
    <citation type="submission" date="2021-06" db="EMBL/GenBank/DDBJ databases">
        <title>Caerostris darwini draft genome.</title>
        <authorList>
            <person name="Kono N."/>
            <person name="Arakawa K."/>
        </authorList>
    </citation>
    <scope>NUCLEOTIDE SEQUENCE [LARGE SCALE GENOMIC DNA]</scope>
</reference>
<keyword evidence="3" id="KW-1185">Reference proteome</keyword>
<evidence type="ECO:0000313" key="2">
    <source>
        <dbReference type="EMBL" id="GIY35142.1"/>
    </source>
</evidence>
<gene>
    <name evidence="2" type="ORF">CDAR_206951</name>
</gene>
<comment type="caution">
    <text evidence="2">The sequence shown here is derived from an EMBL/GenBank/DDBJ whole genome shotgun (WGS) entry which is preliminary data.</text>
</comment>
<protein>
    <submittedName>
        <fullName evidence="2">Uncharacterized protein</fullName>
    </submittedName>
</protein>
<accession>A0AAV4SRH3</accession>
<dbReference type="AlphaFoldDB" id="A0AAV4SRH3"/>
<feature type="region of interest" description="Disordered" evidence="1">
    <location>
        <begin position="1"/>
        <end position="35"/>
    </location>
</feature>